<dbReference type="AlphaFoldDB" id="A0A7C9EKF3"/>
<evidence type="ECO:0000313" key="1">
    <source>
        <dbReference type="EMBL" id="MBA4662989.1"/>
    </source>
</evidence>
<reference evidence="1" key="2">
    <citation type="submission" date="2020-07" db="EMBL/GenBank/DDBJ databases">
        <authorList>
            <person name="Vera ALvarez R."/>
            <person name="Arias-Moreno D.M."/>
            <person name="Jimenez-Jacinto V."/>
            <person name="Jimenez-Bremont J.F."/>
            <person name="Swaminathan K."/>
            <person name="Moose S.P."/>
            <person name="Guerrero-Gonzalez M.L."/>
            <person name="Marino-Ramirez L."/>
            <person name="Landsman D."/>
            <person name="Rodriguez-Kessler M."/>
            <person name="Delgado-Sanchez P."/>
        </authorList>
    </citation>
    <scope>NUCLEOTIDE SEQUENCE</scope>
    <source>
        <tissue evidence="1">Cladode</tissue>
    </source>
</reference>
<name>A0A7C9EKF3_OPUST</name>
<organism evidence="1">
    <name type="scientific">Opuntia streptacantha</name>
    <name type="common">Prickly pear cactus</name>
    <name type="synonym">Opuntia cardona</name>
    <dbReference type="NCBI Taxonomy" id="393608"/>
    <lineage>
        <taxon>Eukaryota</taxon>
        <taxon>Viridiplantae</taxon>
        <taxon>Streptophyta</taxon>
        <taxon>Embryophyta</taxon>
        <taxon>Tracheophyta</taxon>
        <taxon>Spermatophyta</taxon>
        <taxon>Magnoliopsida</taxon>
        <taxon>eudicotyledons</taxon>
        <taxon>Gunneridae</taxon>
        <taxon>Pentapetalae</taxon>
        <taxon>Caryophyllales</taxon>
        <taxon>Cactineae</taxon>
        <taxon>Cactaceae</taxon>
        <taxon>Opuntioideae</taxon>
        <taxon>Opuntia</taxon>
    </lineage>
</organism>
<sequence>MVKQVLVAEMSYGLHLKILLVGYLNPHPNLWAQQVGILMHWEIQLLTLRSIPSMCLVKTTLYYEVPEKQVPYHPTLDKALINMCGKKSTQWGQQVWLIKRVLWG</sequence>
<proteinExistence type="predicted"/>
<protein>
    <submittedName>
        <fullName evidence="1">Uncharacterized protein</fullName>
    </submittedName>
</protein>
<dbReference type="EMBL" id="GISG01219058">
    <property type="protein sequence ID" value="MBA4662988.1"/>
    <property type="molecule type" value="Transcribed_RNA"/>
</dbReference>
<accession>A0A7C9EKF3</accession>
<reference evidence="1" key="1">
    <citation type="journal article" date="2013" name="J. Plant Res.">
        <title>Effect of fungi and light on seed germination of three Opuntia species from semiarid lands of central Mexico.</title>
        <authorList>
            <person name="Delgado-Sanchez P."/>
            <person name="Jimenez-Bremont J.F."/>
            <person name="Guerrero-Gonzalez Mde L."/>
            <person name="Flores J."/>
        </authorList>
    </citation>
    <scope>NUCLEOTIDE SEQUENCE</scope>
    <source>
        <tissue evidence="1">Cladode</tissue>
    </source>
</reference>
<dbReference type="EMBL" id="GISG01219059">
    <property type="protein sequence ID" value="MBA4662989.1"/>
    <property type="molecule type" value="Transcribed_RNA"/>
</dbReference>